<sequence length="292" mass="32046">MAVSSSTIVKGRFDWGGLALYAFLTVLALFMLAPLVYMVSTAFKPISELFLFPPRFFVMNPTLKNFHNLLLASGTSFVPFTRYAFNSVVVSLGIVVGGVLISAMAAYPLSKHVDMPFRKSIFNVVILALMFAPQVTQIPQYLVINKLGLMNTYFALVIPYLAYPVGLFLMKQFLDQIPDALLEAGKMDGAKEWTIFWKIVMPLLKPAWSTLALFVFVAAWNDPWSSAVYTTTEDMKSLPYALTTINGGTANAIATAGTLGAASLLMIVPTVLVFVVTQKMVLETMAHSGIKE</sequence>
<dbReference type="Pfam" id="PF00528">
    <property type="entry name" value="BPD_transp_1"/>
    <property type="match status" value="1"/>
</dbReference>
<evidence type="ECO:0000313" key="10">
    <source>
        <dbReference type="Proteomes" id="UP000309676"/>
    </source>
</evidence>
<dbReference type="Gene3D" id="1.10.3720.10">
    <property type="entry name" value="MetI-like"/>
    <property type="match status" value="1"/>
</dbReference>
<keyword evidence="2 7" id="KW-0813">Transport</keyword>
<feature type="transmembrane region" description="Helical" evidence="7">
    <location>
        <begin position="20"/>
        <end position="39"/>
    </location>
</feature>
<name>A0A5R9GBZ5_9BACL</name>
<dbReference type="PANTHER" id="PTHR43744:SF1">
    <property type="entry name" value="BINDING-PROTEIN-DEPENDENT TRANSPORT SYSTEMS INNER MEMBRANE COMPONENT"/>
    <property type="match status" value="1"/>
</dbReference>
<dbReference type="AlphaFoldDB" id="A0A5R9GBZ5"/>
<evidence type="ECO:0000256" key="3">
    <source>
        <dbReference type="ARBA" id="ARBA00022475"/>
    </source>
</evidence>
<feature type="transmembrane region" description="Helical" evidence="7">
    <location>
        <begin position="83"/>
        <end position="109"/>
    </location>
</feature>
<evidence type="ECO:0000256" key="6">
    <source>
        <dbReference type="ARBA" id="ARBA00023136"/>
    </source>
</evidence>
<dbReference type="EMBL" id="VCIW01000004">
    <property type="protein sequence ID" value="TLS52609.1"/>
    <property type="molecule type" value="Genomic_DNA"/>
</dbReference>
<dbReference type="PROSITE" id="PS50928">
    <property type="entry name" value="ABC_TM1"/>
    <property type="match status" value="1"/>
</dbReference>
<reference evidence="9 10" key="1">
    <citation type="submission" date="2019-05" db="EMBL/GenBank/DDBJ databases">
        <authorList>
            <person name="Narsing Rao M.P."/>
            <person name="Li W.J."/>
        </authorList>
    </citation>
    <scope>NUCLEOTIDE SEQUENCE [LARGE SCALE GENOMIC DNA]</scope>
    <source>
        <strain evidence="9 10">SYSU_K30003</strain>
    </source>
</reference>
<protein>
    <submittedName>
        <fullName evidence="9">Carbohydrate ABC transporter permease</fullName>
    </submittedName>
</protein>
<keyword evidence="3" id="KW-1003">Cell membrane</keyword>
<evidence type="ECO:0000256" key="4">
    <source>
        <dbReference type="ARBA" id="ARBA00022692"/>
    </source>
</evidence>
<feature type="transmembrane region" description="Helical" evidence="7">
    <location>
        <begin position="252"/>
        <end position="276"/>
    </location>
</feature>
<dbReference type="SUPFAM" id="SSF161098">
    <property type="entry name" value="MetI-like"/>
    <property type="match status" value="1"/>
</dbReference>
<dbReference type="OrthoDB" id="9771544at2"/>
<feature type="transmembrane region" description="Helical" evidence="7">
    <location>
        <begin position="121"/>
        <end position="141"/>
    </location>
</feature>
<accession>A0A5R9GBZ5</accession>
<feature type="domain" description="ABC transmembrane type-1" evidence="8">
    <location>
        <begin position="84"/>
        <end position="277"/>
    </location>
</feature>
<comment type="subcellular location">
    <subcellularLocation>
        <location evidence="1 7">Cell membrane</location>
        <topology evidence="1 7">Multi-pass membrane protein</topology>
    </subcellularLocation>
</comment>
<evidence type="ECO:0000256" key="1">
    <source>
        <dbReference type="ARBA" id="ARBA00004651"/>
    </source>
</evidence>
<dbReference type="RefSeq" id="WP_138193600.1">
    <property type="nucleotide sequence ID" value="NZ_VCIW01000004.1"/>
</dbReference>
<organism evidence="9 10">
    <name type="scientific">Paenibacillus antri</name>
    <dbReference type="NCBI Taxonomy" id="2582848"/>
    <lineage>
        <taxon>Bacteria</taxon>
        <taxon>Bacillati</taxon>
        <taxon>Bacillota</taxon>
        <taxon>Bacilli</taxon>
        <taxon>Bacillales</taxon>
        <taxon>Paenibacillaceae</taxon>
        <taxon>Paenibacillus</taxon>
    </lineage>
</organism>
<keyword evidence="6 7" id="KW-0472">Membrane</keyword>
<proteinExistence type="inferred from homology"/>
<keyword evidence="5 7" id="KW-1133">Transmembrane helix</keyword>
<dbReference type="PANTHER" id="PTHR43744">
    <property type="entry name" value="ABC TRANSPORTER PERMEASE PROTEIN MG189-RELATED-RELATED"/>
    <property type="match status" value="1"/>
</dbReference>
<evidence type="ECO:0000256" key="2">
    <source>
        <dbReference type="ARBA" id="ARBA00022448"/>
    </source>
</evidence>
<comment type="caution">
    <text evidence="9">The sequence shown here is derived from an EMBL/GenBank/DDBJ whole genome shotgun (WGS) entry which is preliminary data.</text>
</comment>
<dbReference type="Proteomes" id="UP000309676">
    <property type="component" value="Unassembled WGS sequence"/>
</dbReference>
<dbReference type="GO" id="GO:0055085">
    <property type="term" value="P:transmembrane transport"/>
    <property type="evidence" value="ECO:0007669"/>
    <property type="project" value="InterPro"/>
</dbReference>
<dbReference type="InterPro" id="IPR035906">
    <property type="entry name" value="MetI-like_sf"/>
</dbReference>
<evidence type="ECO:0000313" key="9">
    <source>
        <dbReference type="EMBL" id="TLS52609.1"/>
    </source>
</evidence>
<keyword evidence="4 7" id="KW-0812">Transmembrane</keyword>
<evidence type="ECO:0000256" key="5">
    <source>
        <dbReference type="ARBA" id="ARBA00022989"/>
    </source>
</evidence>
<gene>
    <name evidence="9" type="ORF">FE782_08205</name>
</gene>
<dbReference type="CDD" id="cd06261">
    <property type="entry name" value="TM_PBP2"/>
    <property type="match status" value="1"/>
</dbReference>
<evidence type="ECO:0000256" key="7">
    <source>
        <dbReference type="RuleBase" id="RU363032"/>
    </source>
</evidence>
<comment type="similarity">
    <text evidence="7">Belongs to the binding-protein-dependent transport system permease family.</text>
</comment>
<feature type="transmembrane region" description="Helical" evidence="7">
    <location>
        <begin position="153"/>
        <end position="174"/>
    </location>
</feature>
<dbReference type="GO" id="GO:0005886">
    <property type="term" value="C:plasma membrane"/>
    <property type="evidence" value="ECO:0007669"/>
    <property type="project" value="UniProtKB-SubCell"/>
</dbReference>
<keyword evidence="10" id="KW-1185">Reference proteome</keyword>
<evidence type="ECO:0000259" key="8">
    <source>
        <dbReference type="PROSITE" id="PS50928"/>
    </source>
</evidence>
<feature type="transmembrane region" description="Helical" evidence="7">
    <location>
        <begin position="195"/>
        <end position="220"/>
    </location>
</feature>
<dbReference type="InterPro" id="IPR000515">
    <property type="entry name" value="MetI-like"/>
</dbReference>